<dbReference type="EMBL" id="VITK01000001">
    <property type="protein sequence ID" value="TWB07187.1"/>
    <property type="molecule type" value="Genomic_DNA"/>
</dbReference>
<comment type="caution">
    <text evidence="1">The sequence shown here is derived from an EMBL/GenBank/DDBJ whole genome shotgun (WGS) entry which is preliminary data.</text>
</comment>
<dbReference type="AlphaFoldDB" id="A0A560ECT5"/>
<proteinExistence type="predicted"/>
<evidence type="ECO:0000313" key="1">
    <source>
        <dbReference type="EMBL" id="TWB07187.1"/>
    </source>
</evidence>
<protein>
    <submittedName>
        <fullName evidence="1">Uncharacterized protein</fullName>
    </submittedName>
</protein>
<dbReference type="Proteomes" id="UP000319949">
    <property type="component" value="Unassembled WGS sequence"/>
</dbReference>
<dbReference type="OrthoDB" id="10008120at2"/>
<gene>
    <name evidence="1" type="ORF">FBZ96_1011005</name>
</gene>
<reference evidence="1 2" key="1">
    <citation type="submission" date="2019-06" db="EMBL/GenBank/DDBJ databases">
        <title>Genomic Encyclopedia of Type Strains, Phase IV (KMG-V): Genome sequencing to study the core and pangenomes of soil and plant-associated prokaryotes.</title>
        <authorList>
            <person name="Whitman W."/>
        </authorList>
    </citation>
    <scope>NUCLEOTIDE SEQUENCE [LARGE SCALE GENOMIC DNA]</scope>
    <source>
        <strain evidence="1 2">BR 510</strain>
    </source>
</reference>
<organism evidence="1 2">
    <name type="scientific">Bradyrhizobium stylosanthis</name>
    <dbReference type="NCBI Taxonomy" id="1803665"/>
    <lineage>
        <taxon>Bacteria</taxon>
        <taxon>Pseudomonadati</taxon>
        <taxon>Pseudomonadota</taxon>
        <taxon>Alphaproteobacteria</taxon>
        <taxon>Hyphomicrobiales</taxon>
        <taxon>Nitrobacteraceae</taxon>
        <taxon>Bradyrhizobium</taxon>
    </lineage>
</organism>
<sequence length="392" mass="43186">MVTAQAAFAQSLSVVIGRNDTLPAVFLKAIRTTTSTSLSGQDPFRLVEHPVSVPNFLEGDSGFRTAIKMFDRLPGRSGALPTDDAHTILAALTKISKDVEFSSRILSDLEKQQLKEARKLLFQDENQTVPTSTYSTYLTFKSQRDEQARLLRSETTPAGRANILQKIANINQNWEISGFKNDVELALARIASLDDRGPSTQFAEWKNLISDGSEIRPSSISSAFVEPSWIRFSASVALDDPEAFSLLVDGAKSPLPQPTRLSFEFLRLQISRNALEARFLFDTTWRNKFGFILSDGNSATDDDSELLPRVVSELILVKNVEIALAADITPGAMAALKSGRIISLLGFPLQQEGIRDAVFQLRYLGSARPSIVGYAILEMPKIPNPAPGRNWN</sequence>
<name>A0A560ECT5_9BRAD</name>
<dbReference type="RefSeq" id="WP_145657624.1">
    <property type="nucleotide sequence ID" value="NZ_VITK01000001.1"/>
</dbReference>
<keyword evidence="2" id="KW-1185">Reference proteome</keyword>
<accession>A0A560ECT5</accession>
<evidence type="ECO:0000313" key="2">
    <source>
        <dbReference type="Proteomes" id="UP000319949"/>
    </source>
</evidence>